<feature type="domain" description="Periplasmic copper-binding protein NosD beta helix" evidence="3">
    <location>
        <begin position="839"/>
        <end position="940"/>
    </location>
</feature>
<comment type="similarity">
    <text evidence="1">Belongs to the intimin/invasin family.</text>
</comment>
<protein>
    <recommendedName>
        <fullName evidence="7">Bacterial Ig-like domain (Group 1)</fullName>
    </recommendedName>
</protein>
<dbReference type="InterPro" id="IPR003344">
    <property type="entry name" value="Big_1_dom"/>
</dbReference>
<dbReference type="InterPro" id="IPR007742">
    <property type="entry name" value="NosD_dom"/>
</dbReference>
<dbReference type="Gene3D" id="2.160.20.10">
    <property type="entry name" value="Single-stranded right-handed beta-helix, Pectin lyase-like"/>
    <property type="match status" value="3"/>
</dbReference>
<dbReference type="EMBL" id="SUTK01000001">
    <property type="protein sequence ID" value="MBE6500883.1"/>
    <property type="molecule type" value="Genomic_DNA"/>
</dbReference>
<evidence type="ECO:0000259" key="2">
    <source>
        <dbReference type="Pfam" id="PF02369"/>
    </source>
</evidence>
<gene>
    <name evidence="5" type="ORF">E7Z79_00380</name>
</gene>
<proteinExistence type="inferred from homology"/>
<organism evidence="5 6">
    <name type="scientific">Methanobrevibacter thaueri</name>
    <dbReference type="NCBI Taxonomy" id="190975"/>
    <lineage>
        <taxon>Archaea</taxon>
        <taxon>Methanobacteriati</taxon>
        <taxon>Methanobacteriota</taxon>
        <taxon>Methanomada group</taxon>
        <taxon>Methanobacteria</taxon>
        <taxon>Methanobacteriales</taxon>
        <taxon>Methanobacteriaceae</taxon>
        <taxon>Methanobrevibacter</taxon>
    </lineage>
</organism>
<dbReference type="SMART" id="SM00710">
    <property type="entry name" value="PbH1"/>
    <property type="match status" value="18"/>
</dbReference>
<evidence type="ECO:0000256" key="1">
    <source>
        <dbReference type="ARBA" id="ARBA00010116"/>
    </source>
</evidence>
<dbReference type="Pfam" id="PF05048">
    <property type="entry name" value="NosD"/>
    <property type="match status" value="1"/>
</dbReference>
<evidence type="ECO:0000313" key="5">
    <source>
        <dbReference type="EMBL" id="MBE6500883.1"/>
    </source>
</evidence>
<evidence type="ECO:0000313" key="6">
    <source>
        <dbReference type="Proteomes" id="UP000783037"/>
    </source>
</evidence>
<accession>A0A8T3V318</accession>
<feature type="domain" description="Right handed beta helix" evidence="4">
    <location>
        <begin position="326"/>
        <end position="467"/>
    </location>
</feature>
<dbReference type="Gene3D" id="2.60.40.10">
    <property type="entry name" value="Immunoglobulins"/>
    <property type="match status" value="1"/>
</dbReference>
<dbReference type="Pfam" id="PF02369">
    <property type="entry name" value="Big_1"/>
    <property type="match status" value="1"/>
</dbReference>
<dbReference type="InterPro" id="IPR039448">
    <property type="entry name" value="Beta_helix"/>
</dbReference>
<dbReference type="InterPro" id="IPR011050">
    <property type="entry name" value="Pectin_lyase_fold/virulence"/>
</dbReference>
<dbReference type="Pfam" id="PF13229">
    <property type="entry name" value="Beta_helix"/>
    <property type="match status" value="1"/>
</dbReference>
<dbReference type="Proteomes" id="UP000783037">
    <property type="component" value="Unassembled WGS sequence"/>
</dbReference>
<dbReference type="InterPro" id="IPR006626">
    <property type="entry name" value="PbH1"/>
</dbReference>
<reference evidence="5" key="1">
    <citation type="submission" date="2019-04" db="EMBL/GenBank/DDBJ databases">
        <title>Evolution of Biomass-Degrading Anaerobic Consortia Revealed by Metagenomics.</title>
        <authorList>
            <person name="Peng X."/>
        </authorList>
    </citation>
    <scope>NUCLEOTIDE SEQUENCE</scope>
    <source>
        <strain evidence="5">SIG18</strain>
    </source>
</reference>
<feature type="domain" description="Big-1" evidence="2">
    <location>
        <begin position="1390"/>
        <end position="1467"/>
    </location>
</feature>
<name>A0A8T3V318_9EURY</name>
<evidence type="ECO:0000259" key="3">
    <source>
        <dbReference type="Pfam" id="PF05048"/>
    </source>
</evidence>
<dbReference type="SUPFAM" id="SSF51126">
    <property type="entry name" value="Pectin lyase-like"/>
    <property type="match status" value="4"/>
</dbReference>
<dbReference type="InterPro" id="IPR013783">
    <property type="entry name" value="Ig-like_fold"/>
</dbReference>
<evidence type="ECO:0008006" key="7">
    <source>
        <dbReference type="Google" id="ProtNLM"/>
    </source>
</evidence>
<dbReference type="RefSeq" id="WP_292751947.1">
    <property type="nucleotide sequence ID" value="NZ_SUTK01000001.1"/>
</dbReference>
<dbReference type="SUPFAM" id="SSF49373">
    <property type="entry name" value="Invasin/intimin cell-adhesion fragments"/>
    <property type="match status" value="1"/>
</dbReference>
<dbReference type="InterPro" id="IPR012334">
    <property type="entry name" value="Pectin_lyas_fold"/>
</dbReference>
<sequence>MIKKINILLVLLLLLVSIGAVSAADDLNDTISSDDGTVLEEVASEDVVASDSEDIVSANSHTVNKSNYYNYFDASTGELKDSSASEGDTINLEGDFSNLKFVFKKSVNVVGKDNVRLSNCMFTFSDGASGSSISKLNIFNTKETTYGIFLNGVSYCTIQDCFINNTGASSYAVCIANSANYNNVTHNNLNAYGITYGHGTRSTPPLLISGAHYNYIANNLIGCDDANAIYLSSYSGGPLKGGNSNFNLIYNNTIKYHVLPTSWSYGIQLMGANNTVDSNRIIGAYRGVSSQASGNIIINNWIINMTGADYNHPNIEVGGDIGIVGGTYSTIANNTILNARILSSGAGISVLDHSTVENNIVQIAYRGTGIHPQGSDIIIKNNNISTLSGVGILYNSYSYNLTVIGNNITSQSGVGVLIQKLSSKRMPGNITIVNNYIFTGNTYAIDARDADANSENVIGPNNIPKNGGKVLTPEGEYDPSVPVYNFNGTTYTVTPSNLNTTFLEDNGAFKSDIKDGDILNFEGEFHNLRILVNRGVKINGQNAIFYNTTFQVSSDGAWLENLVIRNNDAGGSNCWGVVAYRVFGATIKNCDIEVFDLNSAYAIYVVESSNVDVLNNRLFSSGSYLTYTLLAHTVEDCNFINNTIKTEGTGNIYALSGGETCIDGNCIDGNCLDGNCLDGNCLDGNCLDGNCLDGNCLDGNCLDGNCLDGNCLDGNCLDGSCLDGSCFDGNHYVTGIFRTYGILMIYASGNNVSGNRVNVTSKLNRTVGTNQSTNSLVGIDLYYNSHDNTFSSNNIYVYGNDNYIYGMGVLGYTEGHNAPEGQGATNTRFINNQILLEGTYFVEGFVIGQESTDTIITSNIVNMQSDCVAYGINLEKPQNSIINKNTFVINSDVVYGIEAFNSNNNKISENNFEINAKLAYGFALANSVNNEIVENEIIANGTGEAISFNNHDVISEGNAGIYLDSNSTNNNITNNEITSNKGYAILLDEDAINNVIEDNYLVSELGIGDDGVNDASNNVVRNNYKYLVNGILQDININYLENGTFVFTTEDNALEGATVKFMDLDGNVISEAIITNGEAKSEYSFVDYTPASYTISALVNKKYFRLTEFSALLSVEDGDLDVVLYNTTGAMHRNAEFIAVIKNILGIGVEGITVEFYVNDEGYESYVGKAVSDVNGIASLMGEIPEIYDASPLIIAKIINPDYFKSTSANANLTAYKLLSTKLTINTNVYPGGVLAILKDAKGNLLPNKLVSVKIGSKTYDISTNSKGEIIMPVISKGSYSVSVSFAGDAQYYDSKNTAKITVLPSIVESKSYTVYYGNTITYKVRVKGSDGSYGAGNVVTIKVNGQTYKVQTDKNGYATKVLKLKAGTYTITSEFKGDKVSNKLTFKPTLTAKNIVAKKAKKIKFSVKVVDKNGKAVKKKKVTFKIKGKKYTARTNKKGVATASIKNLKVGKYSISSSFGGCTIKNTIKIKK</sequence>
<comment type="caution">
    <text evidence="5">The sequence shown here is derived from an EMBL/GenBank/DDBJ whole genome shotgun (WGS) entry which is preliminary data.</text>
</comment>
<evidence type="ECO:0000259" key="4">
    <source>
        <dbReference type="Pfam" id="PF13229"/>
    </source>
</evidence>
<dbReference type="InterPro" id="IPR008964">
    <property type="entry name" value="Invasin/intimin_cell_adhesion"/>
</dbReference>